<dbReference type="EMBL" id="JAGSOG010000140">
    <property type="protein sequence ID" value="MBR7836404.1"/>
    <property type="molecule type" value="Genomic_DNA"/>
</dbReference>
<dbReference type="PROSITE" id="PS50006">
    <property type="entry name" value="FHA_DOMAIN"/>
    <property type="match status" value="1"/>
</dbReference>
<proteinExistence type="predicted"/>
<dbReference type="Pfam" id="PF00498">
    <property type="entry name" value="FHA"/>
    <property type="match status" value="1"/>
</dbReference>
<dbReference type="Pfam" id="PF12401">
    <property type="entry name" value="FhaA_N"/>
    <property type="match status" value="1"/>
</dbReference>
<dbReference type="Gene3D" id="2.60.200.20">
    <property type="match status" value="1"/>
</dbReference>
<dbReference type="SMART" id="SM00240">
    <property type="entry name" value="FHA"/>
    <property type="match status" value="1"/>
</dbReference>
<comment type="caution">
    <text evidence="4">The sequence shown here is derived from an EMBL/GenBank/DDBJ whole genome shotgun (WGS) entry which is preliminary data.</text>
</comment>
<evidence type="ECO:0000256" key="1">
    <source>
        <dbReference type="ARBA" id="ARBA00022553"/>
    </source>
</evidence>
<feature type="compositionally biased region" description="Pro residues" evidence="2">
    <location>
        <begin position="153"/>
        <end position="162"/>
    </location>
</feature>
<evidence type="ECO:0000259" key="3">
    <source>
        <dbReference type="PROSITE" id="PS50006"/>
    </source>
</evidence>
<feature type="domain" description="FHA" evidence="3">
    <location>
        <begin position="212"/>
        <end position="260"/>
    </location>
</feature>
<dbReference type="CDD" id="cd00060">
    <property type="entry name" value="FHA"/>
    <property type="match status" value="1"/>
</dbReference>
<sequence>MGVLQRFERRLEGLVNGAFAKAFKSEVQPVEIASALQRECDDRAAPVSQGRVMVPNDFTVELGAHDYERLATYAGPLSAELGELLQDHGREQRYMFVGPVEVKFERVQDLSTGMFRIRSQALAGVVQMPGYPPQQAPGGFGAPAQPAGYPQQPQAPVPPQPPFGGQGAPGGFGAPPQQQGMGGGFGAPPQAGPGTCWIEVNGVRHPLSRAVTSLGRGTDVDLRIDDPSVSRRHAEIRVGMPSVISDLGSTNGIVVDDQHVRQAQLRDGSVIHLGNTTIIFRQDPR</sequence>
<feature type="compositionally biased region" description="Low complexity" evidence="2">
    <location>
        <begin position="142"/>
        <end position="152"/>
    </location>
</feature>
<dbReference type="Gene3D" id="3.30.2320.60">
    <property type="entry name" value="FhaA, phosphopeptide-binding domain (DUF3662)"/>
    <property type="match status" value="1"/>
</dbReference>
<feature type="region of interest" description="Disordered" evidence="2">
    <location>
        <begin position="132"/>
        <end position="188"/>
    </location>
</feature>
<evidence type="ECO:0000313" key="5">
    <source>
        <dbReference type="Proteomes" id="UP000675781"/>
    </source>
</evidence>
<protein>
    <submittedName>
        <fullName evidence="4">DUF3662 and FHA domain-containing protein</fullName>
    </submittedName>
</protein>
<organism evidence="4 5">
    <name type="scientific">Actinospica durhamensis</name>
    <dbReference type="NCBI Taxonomy" id="1508375"/>
    <lineage>
        <taxon>Bacteria</taxon>
        <taxon>Bacillati</taxon>
        <taxon>Actinomycetota</taxon>
        <taxon>Actinomycetes</taxon>
        <taxon>Catenulisporales</taxon>
        <taxon>Actinospicaceae</taxon>
        <taxon>Actinospica</taxon>
    </lineage>
</organism>
<dbReference type="PANTHER" id="PTHR23308">
    <property type="entry name" value="NUCLEAR INHIBITOR OF PROTEIN PHOSPHATASE-1"/>
    <property type="match status" value="1"/>
</dbReference>
<dbReference type="InterPro" id="IPR050923">
    <property type="entry name" value="Cell_Proc_Reg/RNA_Proc"/>
</dbReference>
<reference evidence="4" key="1">
    <citation type="submission" date="2021-04" db="EMBL/GenBank/DDBJ databases">
        <title>Genome based classification of Actinospica acidithermotolerans sp. nov., an actinobacterium isolated from an Indonesian hot spring.</title>
        <authorList>
            <person name="Kusuma A.B."/>
            <person name="Putra K.E."/>
            <person name="Nafisah S."/>
            <person name="Loh J."/>
            <person name="Nouioui I."/>
            <person name="Goodfellow M."/>
        </authorList>
    </citation>
    <scope>NUCLEOTIDE SEQUENCE</scope>
    <source>
        <strain evidence="4">CSCA 57</strain>
    </source>
</reference>
<dbReference type="AlphaFoldDB" id="A0A941EYL8"/>
<evidence type="ECO:0000256" key="2">
    <source>
        <dbReference type="SAM" id="MobiDB-lite"/>
    </source>
</evidence>
<dbReference type="Proteomes" id="UP000675781">
    <property type="component" value="Unassembled WGS sequence"/>
</dbReference>
<dbReference type="RefSeq" id="WP_212530882.1">
    <property type="nucleotide sequence ID" value="NZ_JAGSOG010000140.1"/>
</dbReference>
<keyword evidence="5" id="KW-1185">Reference proteome</keyword>
<dbReference type="SUPFAM" id="SSF49879">
    <property type="entry name" value="SMAD/FHA domain"/>
    <property type="match status" value="1"/>
</dbReference>
<evidence type="ECO:0000313" key="4">
    <source>
        <dbReference type="EMBL" id="MBR7836404.1"/>
    </source>
</evidence>
<accession>A0A941EYL8</accession>
<feature type="compositionally biased region" description="Gly residues" evidence="2">
    <location>
        <begin position="164"/>
        <end position="173"/>
    </location>
</feature>
<dbReference type="InterPro" id="IPR000253">
    <property type="entry name" value="FHA_dom"/>
</dbReference>
<gene>
    <name evidence="4" type="ORF">KDL01_24215</name>
</gene>
<name>A0A941EYL8_9ACTN</name>
<dbReference type="InterPro" id="IPR042287">
    <property type="entry name" value="FhaA_N_sf"/>
</dbReference>
<dbReference type="InterPro" id="IPR022128">
    <property type="entry name" value="FhaA_N"/>
</dbReference>
<dbReference type="InterPro" id="IPR008984">
    <property type="entry name" value="SMAD_FHA_dom_sf"/>
</dbReference>
<keyword evidence="1" id="KW-0597">Phosphoprotein</keyword>